<dbReference type="PANTHER" id="PTHR18952">
    <property type="entry name" value="CARBONIC ANHYDRASE"/>
    <property type="match status" value="1"/>
</dbReference>
<dbReference type="PANTHER" id="PTHR18952:SF124">
    <property type="entry name" value="CARBONIC ANHYDRASE 7"/>
    <property type="match status" value="1"/>
</dbReference>
<evidence type="ECO:0000259" key="5">
    <source>
        <dbReference type="PROSITE" id="PS51144"/>
    </source>
</evidence>
<keyword evidence="4" id="KW-0456">Lyase</keyword>
<dbReference type="PROSITE" id="PS00162">
    <property type="entry name" value="ALPHA_CA_1"/>
    <property type="match status" value="1"/>
</dbReference>
<feature type="domain" description="Alpha-carbonic anhydrase" evidence="5">
    <location>
        <begin position="1"/>
        <end position="240"/>
    </location>
</feature>
<dbReference type="Gene3D" id="3.10.200.10">
    <property type="entry name" value="Alpha carbonic anhydrase"/>
    <property type="match status" value="1"/>
</dbReference>
<keyword evidence="7" id="KW-1185">Reference proteome</keyword>
<dbReference type="OrthoDB" id="429145at2759"/>
<dbReference type="GO" id="GO:0004089">
    <property type="term" value="F:carbonate dehydratase activity"/>
    <property type="evidence" value="ECO:0007669"/>
    <property type="project" value="UniProtKB-UniRule"/>
</dbReference>
<name>A0A8S1EKI6_9PELO</name>
<dbReference type="CDD" id="cd00326">
    <property type="entry name" value="alpha_CA"/>
    <property type="match status" value="1"/>
</dbReference>
<gene>
    <name evidence="6" type="ORF">CBOVIS_LOCUS2940</name>
</gene>
<dbReference type="InterPro" id="IPR001148">
    <property type="entry name" value="CA_dom"/>
</dbReference>
<evidence type="ECO:0000313" key="7">
    <source>
        <dbReference type="Proteomes" id="UP000494206"/>
    </source>
</evidence>
<dbReference type="Pfam" id="PF00194">
    <property type="entry name" value="Carb_anhydrase"/>
    <property type="match status" value="1"/>
</dbReference>
<sequence>MYRSMVATIKNSRQSPIDIQTRDAIVDVNKCKPEELVFEYVEGGCDVLEVGASTCKIHAKEDATAYLTASHLPGKFKLLQFHFHWGEDSSVGSEHLIDGQAYSGEVHFVFWNMNYESPDNAVNHKDGLAVLGVFIKEGEYSDAYSNITSLIRRSLESGGKSQVSPYLDLRLLIPRTNYYYAYDGSLTTPPYSENVLWTVMMDPVQMSAKQLNCFRLICPANYRKCQYVAGRKICCTARAH</sequence>
<dbReference type="AlphaFoldDB" id="A0A8S1EKI6"/>
<accession>A0A8S1EKI6</accession>
<comment type="catalytic activity">
    <reaction evidence="4">
        <text>hydrogencarbonate + H(+) = CO2 + H2O</text>
        <dbReference type="Rhea" id="RHEA:10748"/>
        <dbReference type="ChEBI" id="CHEBI:15377"/>
        <dbReference type="ChEBI" id="CHEBI:15378"/>
        <dbReference type="ChEBI" id="CHEBI:16526"/>
        <dbReference type="ChEBI" id="CHEBI:17544"/>
        <dbReference type="EC" id="4.2.1.1"/>
    </reaction>
</comment>
<dbReference type="PROSITE" id="PS51144">
    <property type="entry name" value="ALPHA_CA_2"/>
    <property type="match status" value="1"/>
</dbReference>
<dbReference type="SMART" id="SM01057">
    <property type="entry name" value="Carb_anhydrase"/>
    <property type="match status" value="1"/>
</dbReference>
<organism evidence="6 7">
    <name type="scientific">Caenorhabditis bovis</name>
    <dbReference type="NCBI Taxonomy" id="2654633"/>
    <lineage>
        <taxon>Eukaryota</taxon>
        <taxon>Metazoa</taxon>
        <taxon>Ecdysozoa</taxon>
        <taxon>Nematoda</taxon>
        <taxon>Chromadorea</taxon>
        <taxon>Rhabditida</taxon>
        <taxon>Rhabditina</taxon>
        <taxon>Rhabditomorpha</taxon>
        <taxon>Rhabditoidea</taxon>
        <taxon>Rhabditidae</taxon>
        <taxon>Peloderinae</taxon>
        <taxon>Caenorhabditis</taxon>
    </lineage>
</organism>
<comment type="caution">
    <text evidence="6">The sequence shown here is derived from an EMBL/GenBank/DDBJ whole genome shotgun (WGS) entry which is preliminary data.</text>
</comment>
<evidence type="ECO:0000256" key="3">
    <source>
        <dbReference type="ARBA" id="ARBA00022833"/>
    </source>
</evidence>
<keyword evidence="3 4" id="KW-0862">Zinc</keyword>
<evidence type="ECO:0000313" key="6">
    <source>
        <dbReference type="EMBL" id="CAB3399888.1"/>
    </source>
</evidence>
<evidence type="ECO:0000256" key="1">
    <source>
        <dbReference type="ARBA" id="ARBA00010718"/>
    </source>
</evidence>
<dbReference type="InterPro" id="IPR018338">
    <property type="entry name" value="Carbonic_anhydrase_a-class_CS"/>
</dbReference>
<keyword evidence="2 4" id="KW-0479">Metal-binding</keyword>
<comment type="function">
    <text evidence="4">Reversible hydration of carbon dioxide.</text>
</comment>
<dbReference type="GO" id="GO:0008270">
    <property type="term" value="F:zinc ion binding"/>
    <property type="evidence" value="ECO:0007669"/>
    <property type="project" value="UniProtKB-UniRule"/>
</dbReference>
<dbReference type="SUPFAM" id="SSF51069">
    <property type="entry name" value="Carbonic anhydrase"/>
    <property type="match status" value="1"/>
</dbReference>
<protein>
    <recommendedName>
        <fullName evidence="4">Carbonic anhydrase</fullName>
        <ecNumber evidence="4">4.2.1.1</ecNumber>
    </recommendedName>
</protein>
<proteinExistence type="inferred from homology"/>
<dbReference type="EMBL" id="CADEPM010000002">
    <property type="protein sequence ID" value="CAB3399888.1"/>
    <property type="molecule type" value="Genomic_DNA"/>
</dbReference>
<comment type="cofactor">
    <cofactor evidence="4">
        <name>Zn(2+)</name>
        <dbReference type="ChEBI" id="CHEBI:29105"/>
    </cofactor>
</comment>
<evidence type="ECO:0000256" key="4">
    <source>
        <dbReference type="RuleBase" id="RU367011"/>
    </source>
</evidence>
<dbReference type="GO" id="GO:0005737">
    <property type="term" value="C:cytoplasm"/>
    <property type="evidence" value="ECO:0007669"/>
    <property type="project" value="TreeGrafter"/>
</dbReference>
<dbReference type="InterPro" id="IPR036398">
    <property type="entry name" value="CA_dom_sf"/>
</dbReference>
<evidence type="ECO:0000256" key="2">
    <source>
        <dbReference type="ARBA" id="ARBA00022723"/>
    </source>
</evidence>
<reference evidence="6 7" key="1">
    <citation type="submission" date="2020-04" db="EMBL/GenBank/DDBJ databases">
        <authorList>
            <person name="Laetsch R D."/>
            <person name="Stevens L."/>
            <person name="Kumar S."/>
            <person name="Blaxter L. M."/>
        </authorList>
    </citation>
    <scope>NUCLEOTIDE SEQUENCE [LARGE SCALE GENOMIC DNA]</scope>
</reference>
<comment type="similarity">
    <text evidence="1 4">Belongs to the alpha-carbonic anhydrase family.</text>
</comment>
<dbReference type="InterPro" id="IPR023561">
    <property type="entry name" value="Carbonic_anhydrase_a-class"/>
</dbReference>
<dbReference type="Proteomes" id="UP000494206">
    <property type="component" value="Unassembled WGS sequence"/>
</dbReference>
<dbReference type="EC" id="4.2.1.1" evidence="4"/>